<organism evidence="2 3">
    <name type="scientific">Grifola frondosa</name>
    <name type="common">Maitake</name>
    <name type="synonym">Polyporus frondosus</name>
    <dbReference type="NCBI Taxonomy" id="5627"/>
    <lineage>
        <taxon>Eukaryota</taxon>
        <taxon>Fungi</taxon>
        <taxon>Dikarya</taxon>
        <taxon>Basidiomycota</taxon>
        <taxon>Agaricomycotina</taxon>
        <taxon>Agaricomycetes</taxon>
        <taxon>Polyporales</taxon>
        <taxon>Grifolaceae</taxon>
        <taxon>Grifola</taxon>
    </lineage>
</organism>
<gene>
    <name evidence="2" type="ORF">A0H81_11151</name>
</gene>
<dbReference type="OMA" id="NARCKKE"/>
<dbReference type="OrthoDB" id="2571149at2759"/>
<evidence type="ECO:0000313" key="3">
    <source>
        <dbReference type="Proteomes" id="UP000092993"/>
    </source>
</evidence>
<dbReference type="Proteomes" id="UP000092993">
    <property type="component" value="Unassembled WGS sequence"/>
</dbReference>
<protein>
    <submittedName>
        <fullName evidence="2">Uncharacterized protein</fullName>
    </submittedName>
</protein>
<proteinExistence type="predicted"/>
<feature type="region of interest" description="Disordered" evidence="1">
    <location>
        <begin position="134"/>
        <end position="153"/>
    </location>
</feature>
<keyword evidence="3" id="KW-1185">Reference proteome</keyword>
<evidence type="ECO:0000313" key="2">
    <source>
        <dbReference type="EMBL" id="OBZ68991.1"/>
    </source>
</evidence>
<name>A0A1C7LW95_GRIFR</name>
<dbReference type="STRING" id="5627.A0A1C7LW95"/>
<sequence>MPLPKTCSCGVKIRWRISVLFRENRHLLRYGETIRALRKAQRWRDIFVRAKEGDEHLQTVLQRYDKMIEAKRDKEKFKMMLIEAIEWREKMKRRAILTGAYHRPTLYNRPLPRMKPQPVHVTATIRRLERMAGRPTAGADVREKPHTQSRQDGVQVDPVFSDAPKEWEEFINKQMYDIRQTFERDAARATTPYSPEMLEMIKAARREKIANKTRERERERRGQVFRKTLKRQRQGPPAHVLAIMTERQKHMDKVSRGVSEVGYVGQVKRALGFKLRNPDAGRQRLEVGG</sequence>
<dbReference type="AlphaFoldDB" id="A0A1C7LW95"/>
<dbReference type="EMBL" id="LUGG01000019">
    <property type="protein sequence ID" value="OBZ68991.1"/>
    <property type="molecule type" value="Genomic_DNA"/>
</dbReference>
<accession>A0A1C7LW95</accession>
<comment type="caution">
    <text evidence="2">The sequence shown here is derived from an EMBL/GenBank/DDBJ whole genome shotgun (WGS) entry which is preliminary data.</text>
</comment>
<evidence type="ECO:0000256" key="1">
    <source>
        <dbReference type="SAM" id="MobiDB-lite"/>
    </source>
</evidence>
<reference evidence="2 3" key="1">
    <citation type="submission" date="2016-03" db="EMBL/GenBank/DDBJ databases">
        <title>Whole genome sequencing of Grifola frondosa 9006-11.</title>
        <authorList>
            <person name="Min B."/>
            <person name="Park H."/>
            <person name="Kim J.-G."/>
            <person name="Cho H."/>
            <person name="Oh Y.-L."/>
            <person name="Kong W.-S."/>
            <person name="Choi I.-G."/>
        </authorList>
    </citation>
    <scope>NUCLEOTIDE SEQUENCE [LARGE SCALE GENOMIC DNA]</scope>
    <source>
        <strain evidence="2 3">9006-11</strain>
    </source>
</reference>